<dbReference type="PRINTS" id="PR00385">
    <property type="entry name" value="P450"/>
</dbReference>
<dbReference type="GO" id="GO:0020037">
    <property type="term" value="F:heme binding"/>
    <property type="evidence" value="ECO:0007669"/>
    <property type="project" value="InterPro"/>
</dbReference>
<dbReference type="GeneID" id="25287200"/>
<protein>
    <recommendedName>
        <fullName evidence="11">Cytochrome P450 oxidoreductase</fullName>
    </recommendedName>
</protein>
<evidence type="ECO:0000256" key="4">
    <source>
        <dbReference type="ARBA" id="ARBA00023002"/>
    </source>
</evidence>
<dbReference type="HOGENOM" id="CLU_001570_2_1_1"/>
<dbReference type="GO" id="GO:0004497">
    <property type="term" value="F:monooxygenase activity"/>
    <property type="evidence" value="ECO:0007669"/>
    <property type="project" value="UniProtKB-KW"/>
</dbReference>
<evidence type="ECO:0000313" key="9">
    <source>
        <dbReference type="EMBL" id="KEF51671.1"/>
    </source>
</evidence>
<dbReference type="RefSeq" id="XP_013254261.1">
    <property type="nucleotide sequence ID" value="XM_013398807.1"/>
</dbReference>
<dbReference type="EMBL" id="AMGV01000022">
    <property type="protein sequence ID" value="KEF51671.1"/>
    <property type="molecule type" value="Genomic_DNA"/>
</dbReference>
<evidence type="ECO:0000256" key="7">
    <source>
        <dbReference type="PIRSR" id="PIRSR602401-1"/>
    </source>
</evidence>
<keyword evidence="8" id="KW-0812">Transmembrane</keyword>
<evidence type="ECO:0000256" key="2">
    <source>
        <dbReference type="ARBA" id="ARBA00010617"/>
    </source>
</evidence>
<dbReference type="OrthoDB" id="1103324at2759"/>
<keyword evidence="5 7" id="KW-0408">Iron</keyword>
<dbReference type="CDD" id="cd11065">
    <property type="entry name" value="CYP64-like"/>
    <property type="match status" value="1"/>
</dbReference>
<dbReference type="InterPro" id="IPR050364">
    <property type="entry name" value="Cytochrome_P450_fung"/>
</dbReference>
<evidence type="ECO:0000256" key="8">
    <source>
        <dbReference type="SAM" id="Phobius"/>
    </source>
</evidence>
<dbReference type="SUPFAM" id="SSF48264">
    <property type="entry name" value="Cytochrome P450"/>
    <property type="match status" value="1"/>
</dbReference>
<dbReference type="Gene3D" id="1.10.630.10">
    <property type="entry name" value="Cytochrome P450"/>
    <property type="match status" value="1"/>
</dbReference>
<comment type="caution">
    <text evidence="9">The sequence shown here is derived from an EMBL/GenBank/DDBJ whole genome shotgun (WGS) entry which is preliminary data.</text>
</comment>
<keyword evidence="10" id="KW-1185">Reference proteome</keyword>
<dbReference type="STRING" id="1182545.A0A072NVP6"/>
<reference evidence="9 10" key="1">
    <citation type="submission" date="2013-03" db="EMBL/GenBank/DDBJ databases">
        <title>The Genome Sequence of Exophiala aquamarina CBS 119918.</title>
        <authorList>
            <consortium name="The Broad Institute Genomics Platform"/>
            <person name="Cuomo C."/>
            <person name="de Hoog S."/>
            <person name="Gorbushina A."/>
            <person name="Walker B."/>
            <person name="Young S.K."/>
            <person name="Zeng Q."/>
            <person name="Gargeya S."/>
            <person name="Fitzgerald M."/>
            <person name="Haas B."/>
            <person name="Abouelleil A."/>
            <person name="Allen A.W."/>
            <person name="Alvarado L."/>
            <person name="Arachchi H.M."/>
            <person name="Berlin A.M."/>
            <person name="Chapman S.B."/>
            <person name="Gainer-Dewar J."/>
            <person name="Goldberg J."/>
            <person name="Griggs A."/>
            <person name="Gujja S."/>
            <person name="Hansen M."/>
            <person name="Howarth C."/>
            <person name="Imamovic A."/>
            <person name="Ireland A."/>
            <person name="Larimer J."/>
            <person name="McCowan C."/>
            <person name="Murphy C."/>
            <person name="Pearson M."/>
            <person name="Poon T.W."/>
            <person name="Priest M."/>
            <person name="Roberts A."/>
            <person name="Saif S."/>
            <person name="Shea T."/>
            <person name="Sisk P."/>
            <person name="Sykes S."/>
            <person name="Wortman J."/>
            <person name="Nusbaum C."/>
            <person name="Birren B."/>
        </authorList>
    </citation>
    <scope>NUCLEOTIDE SEQUENCE [LARGE SCALE GENOMIC DNA]</scope>
    <source>
        <strain evidence="9 10">CBS 119918</strain>
    </source>
</reference>
<dbReference type="GO" id="GO:0016705">
    <property type="term" value="F:oxidoreductase activity, acting on paired donors, with incorporation or reduction of molecular oxygen"/>
    <property type="evidence" value="ECO:0007669"/>
    <property type="project" value="InterPro"/>
</dbReference>
<sequence>MVEVTASQPWALSPVALVTGIFIVALGFYRVLRIGSRDKRLPPGPPTVPILGNLHLIPKTGLGLKLKEWGQQFGGIYSLKFGPGTAIVLFDRKAIHHLLDKKGTIYSERPHNYVPHLVTGGDSFAFMDSTPLWRAERKVAAHNLSPRMLDEKVGKIQDAESVIFLNDIVENPAGYYKSFKRITSSVANAVVWGHRGPEYDSFWGRAVYDAMDNYSASLEPGANPPVDEFPFLKYLPSRFAYWKRRAKSSYKCMDDTWTEARRRVQERRAKGKKRLSIIDSILDGEKHGDLQVTDKQLNHFLGVLVEGGADTTASATLTSIMHLALHPEVQKKAQLELDAVCGTDRLPLWSDFAELPYINCIIKEALRIHPVLPLGVPHRVNQDDWYEGMLIPKNATVIIPIWGMHMSEMTGYKSPMIYNPDRFLAWPRLADAYAGSPDYRNRDHYTYGAGRRICPGIHLAERTQFRMTSRLLWAFEIQQKKDADGNFIPIDINAYHEGISHTPKEFPVEFKLRSQEHLETILKELQVAKEFLQQFDD</sequence>
<dbReference type="PANTHER" id="PTHR46300:SF2">
    <property type="entry name" value="CYTOCHROME P450 MONOOXYGENASE ALNH-RELATED"/>
    <property type="match status" value="1"/>
</dbReference>
<comment type="similarity">
    <text evidence="2">Belongs to the cytochrome P450 family.</text>
</comment>
<gene>
    <name evidence="9" type="ORF">A1O9_12306</name>
</gene>
<dbReference type="PANTHER" id="PTHR46300">
    <property type="entry name" value="P450, PUTATIVE (EUROFUNG)-RELATED-RELATED"/>
    <property type="match status" value="1"/>
</dbReference>
<dbReference type="AlphaFoldDB" id="A0A072NVP6"/>
<keyword evidence="8" id="KW-1133">Transmembrane helix</keyword>
<dbReference type="PRINTS" id="PR00463">
    <property type="entry name" value="EP450I"/>
</dbReference>
<accession>A0A072NVP6</accession>
<dbReference type="Pfam" id="PF00067">
    <property type="entry name" value="p450"/>
    <property type="match status" value="1"/>
</dbReference>
<feature type="binding site" description="axial binding residue" evidence="7">
    <location>
        <position position="454"/>
    </location>
    <ligand>
        <name>heme</name>
        <dbReference type="ChEBI" id="CHEBI:30413"/>
    </ligand>
    <ligandPart>
        <name>Fe</name>
        <dbReference type="ChEBI" id="CHEBI:18248"/>
    </ligandPart>
</feature>
<keyword evidence="6" id="KW-0503">Monooxygenase</keyword>
<evidence type="ECO:0000256" key="3">
    <source>
        <dbReference type="ARBA" id="ARBA00022723"/>
    </source>
</evidence>
<evidence type="ECO:0000256" key="1">
    <source>
        <dbReference type="ARBA" id="ARBA00001971"/>
    </source>
</evidence>
<proteinExistence type="inferred from homology"/>
<dbReference type="GO" id="GO:0005506">
    <property type="term" value="F:iron ion binding"/>
    <property type="evidence" value="ECO:0007669"/>
    <property type="project" value="InterPro"/>
</dbReference>
<name>A0A072NVP6_9EURO</name>
<keyword evidence="7" id="KW-0349">Heme</keyword>
<organism evidence="9 10">
    <name type="scientific">Exophiala aquamarina CBS 119918</name>
    <dbReference type="NCBI Taxonomy" id="1182545"/>
    <lineage>
        <taxon>Eukaryota</taxon>
        <taxon>Fungi</taxon>
        <taxon>Dikarya</taxon>
        <taxon>Ascomycota</taxon>
        <taxon>Pezizomycotina</taxon>
        <taxon>Eurotiomycetes</taxon>
        <taxon>Chaetothyriomycetidae</taxon>
        <taxon>Chaetothyriales</taxon>
        <taxon>Herpotrichiellaceae</taxon>
        <taxon>Exophiala</taxon>
    </lineage>
</organism>
<evidence type="ECO:0000256" key="5">
    <source>
        <dbReference type="ARBA" id="ARBA00023004"/>
    </source>
</evidence>
<keyword evidence="3 7" id="KW-0479">Metal-binding</keyword>
<dbReference type="InterPro" id="IPR002401">
    <property type="entry name" value="Cyt_P450_E_grp-I"/>
</dbReference>
<comment type="cofactor">
    <cofactor evidence="1 7">
        <name>heme</name>
        <dbReference type="ChEBI" id="CHEBI:30413"/>
    </cofactor>
</comment>
<dbReference type="Proteomes" id="UP000027920">
    <property type="component" value="Unassembled WGS sequence"/>
</dbReference>
<evidence type="ECO:0000256" key="6">
    <source>
        <dbReference type="ARBA" id="ARBA00023033"/>
    </source>
</evidence>
<keyword evidence="8" id="KW-0472">Membrane</keyword>
<keyword evidence="4" id="KW-0560">Oxidoreductase</keyword>
<evidence type="ECO:0008006" key="11">
    <source>
        <dbReference type="Google" id="ProtNLM"/>
    </source>
</evidence>
<feature type="transmembrane region" description="Helical" evidence="8">
    <location>
        <begin position="12"/>
        <end position="32"/>
    </location>
</feature>
<dbReference type="VEuPathDB" id="FungiDB:A1O9_12306"/>
<dbReference type="InterPro" id="IPR036396">
    <property type="entry name" value="Cyt_P450_sf"/>
</dbReference>
<evidence type="ECO:0000313" key="10">
    <source>
        <dbReference type="Proteomes" id="UP000027920"/>
    </source>
</evidence>
<dbReference type="InterPro" id="IPR001128">
    <property type="entry name" value="Cyt_P450"/>
</dbReference>